<evidence type="ECO:0000256" key="1">
    <source>
        <dbReference type="SAM" id="Phobius"/>
    </source>
</evidence>
<evidence type="ECO:0000313" key="3">
    <source>
        <dbReference type="Proteomes" id="UP000700059"/>
    </source>
</evidence>
<evidence type="ECO:0000313" key="2">
    <source>
        <dbReference type="EMBL" id="MBX7490842.1"/>
    </source>
</evidence>
<sequence length="391" mass="46026">MKICIIMPIYPAHFGYANEFISSFFKYEFDKQADLIFVFTNEDELKEFKTTNFKGYYKSLVLPEFLRVSKQQGIINIKKFFALLSLKDAYKYSLIVDSESEFIKSIDLLSLFDEFYAKKILYGNETRSNPSDIQNASKKFFEKKFIKKKFENEKLYLWFNQPCIYKNAYLGEFFKAINMESYKDLLALSFLSFDYYIYMYFLIFYKDFKVVNLDILSHYGALEAGCYHVFKSQKFKQIPFLCSNPSLAKELCKEKLFLYIQKNGSYLAFKSKEDLNKEILNLKKELAQSTRPGATMRAQNFLSYKLGVALIENSKSLKGYIRMPFVLSYITELHKKEQKAYAQHIQKNPALKLPPLESYSDYKEALRFKEHLSYKLGNAFLKAYKNVWGGA</sequence>
<keyword evidence="1" id="KW-1133">Transmembrane helix</keyword>
<keyword evidence="1" id="KW-0472">Membrane</keyword>
<keyword evidence="3" id="KW-1185">Reference proteome</keyword>
<organism evidence="2 3">
    <name type="scientific">Helicobacter turcicus</name>
    <dbReference type="NCBI Taxonomy" id="2867412"/>
    <lineage>
        <taxon>Bacteria</taxon>
        <taxon>Pseudomonadati</taxon>
        <taxon>Campylobacterota</taxon>
        <taxon>Epsilonproteobacteria</taxon>
        <taxon>Campylobacterales</taxon>
        <taxon>Helicobacteraceae</taxon>
        <taxon>Helicobacter</taxon>
    </lineage>
</organism>
<keyword evidence="1" id="KW-0812">Transmembrane</keyword>
<proteinExistence type="predicted"/>
<reference evidence="2 3" key="1">
    <citation type="submission" date="2021-08" db="EMBL/GenBank/DDBJ databases">
        <title>Helicobacter spp. isolated from feces of Anatolian Ground Squirrel (Spermophilus xanthoprymnus) in Turkey.</title>
        <authorList>
            <person name="Aydin F."/>
            <person name="Abay S."/>
            <person name="Kayman T."/>
            <person name="Karakaya E."/>
            <person name="Saticioglu I.B."/>
        </authorList>
    </citation>
    <scope>NUCLEOTIDE SEQUENCE [LARGE SCALE GENOMIC DNA]</scope>
    <source>
        <strain evidence="2 3">Faydin-H70</strain>
    </source>
</reference>
<feature type="transmembrane region" description="Helical" evidence="1">
    <location>
        <begin position="185"/>
        <end position="205"/>
    </location>
</feature>
<dbReference type="EMBL" id="JAIGYQ010000006">
    <property type="protein sequence ID" value="MBX7490842.1"/>
    <property type="molecule type" value="Genomic_DNA"/>
</dbReference>
<comment type="caution">
    <text evidence="2">The sequence shown here is derived from an EMBL/GenBank/DDBJ whole genome shotgun (WGS) entry which is preliminary data.</text>
</comment>
<gene>
    <name evidence="2" type="ORF">K4G57_05115</name>
</gene>
<protein>
    <recommendedName>
        <fullName evidence="4">Sugar transferase</fullName>
    </recommendedName>
</protein>
<dbReference type="RefSeq" id="WP_221561811.1">
    <property type="nucleotide sequence ID" value="NZ_JAIGYQ010000006.1"/>
</dbReference>
<name>A0ABS7JN77_9HELI</name>
<evidence type="ECO:0008006" key="4">
    <source>
        <dbReference type="Google" id="ProtNLM"/>
    </source>
</evidence>
<accession>A0ABS7JN77</accession>
<dbReference type="Proteomes" id="UP000700059">
    <property type="component" value="Unassembled WGS sequence"/>
</dbReference>